<protein>
    <recommendedName>
        <fullName evidence="1">Putative restriction endonuclease domain-containing protein</fullName>
    </recommendedName>
</protein>
<dbReference type="CDD" id="cd06260">
    <property type="entry name" value="DUF820-like"/>
    <property type="match status" value="1"/>
</dbReference>
<dbReference type="AlphaFoldDB" id="A0AAV3XUA1"/>
<dbReference type="InterPro" id="IPR012296">
    <property type="entry name" value="Nuclease_put_TT1808"/>
</dbReference>
<accession>A0AAV3XUA1</accession>
<keyword evidence="3" id="KW-1185">Reference proteome</keyword>
<sequence length="181" mass="20228">MSSLTIKDLEKLQAEHPDHRMELVSGNIIVMSPSGYESDEVAFEFGRVLANWVRPQKLGRVTGSSAGFSLPNSDLRAPDVSFVLAERLRKSPRSFAELAPDLMVEVKSPNESLKSLRTKIEEFLALGTRVGILINPEKRIIEIYRLGQDVEILRDGDILTVPDLLPGWEVAVADLWSPEFE</sequence>
<gene>
    <name evidence="2" type="ORF">MiSe_87730</name>
</gene>
<dbReference type="PANTHER" id="PTHR34107">
    <property type="entry name" value="SLL0198 PROTEIN-RELATED"/>
    <property type="match status" value="1"/>
</dbReference>
<dbReference type="RefSeq" id="WP_226593283.1">
    <property type="nucleotide sequence ID" value="NZ_BLAY01000273.1"/>
</dbReference>
<dbReference type="PANTHER" id="PTHR34107:SF7">
    <property type="entry name" value="SLR2092 PROTEIN"/>
    <property type="match status" value="1"/>
</dbReference>
<evidence type="ECO:0000259" key="1">
    <source>
        <dbReference type="Pfam" id="PF05685"/>
    </source>
</evidence>
<dbReference type="Proteomes" id="UP001050975">
    <property type="component" value="Unassembled WGS sequence"/>
</dbReference>
<evidence type="ECO:0000313" key="2">
    <source>
        <dbReference type="EMBL" id="GET43947.1"/>
    </source>
</evidence>
<dbReference type="InterPro" id="IPR011335">
    <property type="entry name" value="Restrct_endonuc-II-like"/>
</dbReference>
<dbReference type="EMBL" id="BLAY01000273">
    <property type="protein sequence ID" value="GET43947.1"/>
    <property type="molecule type" value="Genomic_DNA"/>
</dbReference>
<reference evidence="2" key="1">
    <citation type="submission" date="2019-10" db="EMBL/GenBank/DDBJ databases">
        <title>Draft genome sequece of Microseira wollei NIES-4236.</title>
        <authorList>
            <person name="Yamaguchi H."/>
            <person name="Suzuki S."/>
            <person name="Kawachi M."/>
        </authorList>
    </citation>
    <scope>NUCLEOTIDE SEQUENCE</scope>
    <source>
        <strain evidence="2">NIES-4236</strain>
    </source>
</reference>
<comment type="caution">
    <text evidence="2">The sequence shown here is derived from an EMBL/GenBank/DDBJ whole genome shotgun (WGS) entry which is preliminary data.</text>
</comment>
<dbReference type="InterPro" id="IPR008538">
    <property type="entry name" value="Uma2"/>
</dbReference>
<dbReference type="SUPFAM" id="SSF52980">
    <property type="entry name" value="Restriction endonuclease-like"/>
    <property type="match status" value="1"/>
</dbReference>
<dbReference type="Pfam" id="PF05685">
    <property type="entry name" value="Uma2"/>
    <property type="match status" value="1"/>
</dbReference>
<evidence type="ECO:0000313" key="3">
    <source>
        <dbReference type="Proteomes" id="UP001050975"/>
    </source>
</evidence>
<feature type="domain" description="Putative restriction endonuclease" evidence="1">
    <location>
        <begin position="8"/>
        <end position="173"/>
    </location>
</feature>
<proteinExistence type="predicted"/>
<dbReference type="Gene3D" id="3.90.1570.10">
    <property type="entry name" value="tt1808, chain A"/>
    <property type="match status" value="1"/>
</dbReference>
<organism evidence="2 3">
    <name type="scientific">Microseira wollei NIES-4236</name>
    <dbReference type="NCBI Taxonomy" id="2530354"/>
    <lineage>
        <taxon>Bacteria</taxon>
        <taxon>Bacillati</taxon>
        <taxon>Cyanobacteriota</taxon>
        <taxon>Cyanophyceae</taxon>
        <taxon>Oscillatoriophycideae</taxon>
        <taxon>Aerosakkonematales</taxon>
        <taxon>Aerosakkonemataceae</taxon>
        <taxon>Microseira</taxon>
    </lineage>
</organism>
<name>A0AAV3XUA1_9CYAN</name>